<protein>
    <submittedName>
        <fullName evidence="1">Uncharacterized protein</fullName>
    </submittedName>
</protein>
<accession>A0A6A4NDI5</accession>
<evidence type="ECO:0000313" key="1">
    <source>
        <dbReference type="EMBL" id="KAE9584718.1"/>
    </source>
</evidence>
<evidence type="ECO:0000313" key="2">
    <source>
        <dbReference type="Proteomes" id="UP000447434"/>
    </source>
</evidence>
<sequence length="49" mass="5707">MVSWARPQWETHQLTTVKIASIDICGQNGTFHHICNKELGHVTLEFELW</sequence>
<proteinExistence type="predicted"/>
<dbReference type="AlphaFoldDB" id="A0A6A4NDI5"/>
<organism evidence="1 2">
    <name type="scientific">Lupinus albus</name>
    <name type="common">White lupine</name>
    <name type="synonym">Lupinus termis</name>
    <dbReference type="NCBI Taxonomy" id="3870"/>
    <lineage>
        <taxon>Eukaryota</taxon>
        <taxon>Viridiplantae</taxon>
        <taxon>Streptophyta</taxon>
        <taxon>Embryophyta</taxon>
        <taxon>Tracheophyta</taxon>
        <taxon>Spermatophyta</taxon>
        <taxon>Magnoliopsida</taxon>
        <taxon>eudicotyledons</taxon>
        <taxon>Gunneridae</taxon>
        <taxon>Pentapetalae</taxon>
        <taxon>rosids</taxon>
        <taxon>fabids</taxon>
        <taxon>Fabales</taxon>
        <taxon>Fabaceae</taxon>
        <taxon>Papilionoideae</taxon>
        <taxon>50 kb inversion clade</taxon>
        <taxon>genistoids sensu lato</taxon>
        <taxon>core genistoids</taxon>
        <taxon>Genisteae</taxon>
        <taxon>Lupinus</taxon>
    </lineage>
</organism>
<gene>
    <name evidence="1" type="ORF">Lalb_Chr25g0281121</name>
</gene>
<reference evidence="2" key="1">
    <citation type="journal article" date="2020" name="Nat. Commun.">
        <title>Genome sequence of the cluster root forming white lupin.</title>
        <authorList>
            <person name="Hufnagel B."/>
            <person name="Marques A."/>
            <person name="Soriano A."/>
            <person name="Marques L."/>
            <person name="Divol F."/>
            <person name="Doumas P."/>
            <person name="Sallet E."/>
            <person name="Mancinotti D."/>
            <person name="Carrere S."/>
            <person name="Marande W."/>
            <person name="Arribat S."/>
            <person name="Keller J."/>
            <person name="Huneau C."/>
            <person name="Blein T."/>
            <person name="Aime D."/>
            <person name="Laguerre M."/>
            <person name="Taylor J."/>
            <person name="Schubert V."/>
            <person name="Nelson M."/>
            <person name="Geu-Flores F."/>
            <person name="Crespi M."/>
            <person name="Gallardo-Guerrero K."/>
            <person name="Delaux P.-M."/>
            <person name="Salse J."/>
            <person name="Berges H."/>
            <person name="Guyot R."/>
            <person name="Gouzy J."/>
            <person name="Peret B."/>
        </authorList>
    </citation>
    <scope>NUCLEOTIDE SEQUENCE [LARGE SCALE GENOMIC DNA]</scope>
    <source>
        <strain evidence="2">cv. Amiga</strain>
    </source>
</reference>
<name>A0A6A4NDI5_LUPAL</name>
<comment type="caution">
    <text evidence="1">The sequence shown here is derived from an EMBL/GenBank/DDBJ whole genome shotgun (WGS) entry which is preliminary data.</text>
</comment>
<dbReference type="Proteomes" id="UP000447434">
    <property type="component" value="Chromosome 25"/>
</dbReference>
<keyword evidence="2" id="KW-1185">Reference proteome</keyword>
<dbReference type="EMBL" id="WOCE01000025">
    <property type="protein sequence ID" value="KAE9584718.1"/>
    <property type="molecule type" value="Genomic_DNA"/>
</dbReference>